<dbReference type="InterPro" id="IPR036396">
    <property type="entry name" value="Cyt_P450_sf"/>
</dbReference>
<keyword evidence="4" id="KW-0408">Iron</keyword>
<dbReference type="GO" id="GO:0008395">
    <property type="term" value="F:steroid hydroxylase activity"/>
    <property type="evidence" value="ECO:0007669"/>
    <property type="project" value="TreeGrafter"/>
</dbReference>
<dbReference type="PANTHER" id="PTHR24304:SF2">
    <property type="entry name" value="24-HYDROXYCHOLESTEROL 7-ALPHA-HYDROXYLASE"/>
    <property type="match status" value="1"/>
</dbReference>
<feature type="signal peptide" evidence="5">
    <location>
        <begin position="1"/>
        <end position="18"/>
    </location>
</feature>
<dbReference type="GO" id="GO:0020037">
    <property type="term" value="F:heme binding"/>
    <property type="evidence" value="ECO:0007669"/>
    <property type="project" value="InterPro"/>
</dbReference>
<dbReference type="CDD" id="cd11040">
    <property type="entry name" value="CYP7_CYP8-like"/>
    <property type="match status" value="1"/>
</dbReference>
<evidence type="ECO:0000256" key="3">
    <source>
        <dbReference type="ARBA" id="ARBA00022723"/>
    </source>
</evidence>
<name>A0AAN6Y4W4_9PEZI</name>
<organism evidence="6 7">
    <name type="scientific">Rhypophila decipiens</name>
    <dbReference type="NCBI Taxonomy" id="261697"/>
    <lineage>
        <taxon>Eukaryota</taxon>
        <taxon>Fungi</taxon>
        <taxon>Dikarya</taxon>
        <taxon>Ascomycota</taxon>
        <taxon>Pezizomycotina</taxon>
        <taxon>Sordariomycetes</taxon>
        <taxon>Sordariomycetidae</taxon>
        <taxon>Sordariales</taxon>
        <taxon>Naviculisporaceae</taxon>
        <taxon>Rhypophila</taxon>
    </lineage>
</organism>
<evidence type="ECO:0000313" key="6">
    <source>
        <dbReference type="EMBL" id="KAK4212718.1"/>
    </source>
</evidence>
<dbReference type="InterPro" id="IPR001128">
    <property type="entry name" value="Cyt_P450"/>
</dbReference>
<keyword evidence="5" id="KW-0732">Signal</keyword>
<dbReference type="GO" id="GO:0005506">
    <property type="term" value="F:iron ion binding"/>
    <property type="evidence" value="ECO:0007669"/>
    <property type="project" value="InterPro"/>
</dbReference>
<comment type="similarity">
    <text evidence="1">Belongs to the cytochrome P450 family.</text>
</comment>
<feature type="chain" id="PRO_5042999735" evidence="5">
    <location>
        <begin position="19"/>
        <end position="524"/>
    </location>
</feature>
<keyword evidence="7" id="KW-1185">Reference proteome</keyword>
<dbReference type="Gene3D" id="1.10.630.10">
    <property type="entry name" value="Cytochrome P450"/>
    <property type="match status" value="1"/>
</dbReference>
<keyword evidence="2" id="KW-0349">Heme</keyword>
<dbReference type="InterPro" id="IPR050529">
    <property type="entry name" value="CYP450_sterol_14alpha_dmase"/>
</dbReference>
<protein>
    <submittedName>
        <fullName evidence="6">Cytochrome P450</fullName>
    </submittedName>
</protein>
<dbReference type="Pfam" id="PF00067">
    <property type="entry name" value="p450"/>
    <property type="match status" value="1"/>
</dbReference>
<evidence type="ECO:0000256" key="2">
    <source>
        <dbReference type="ARBA" id="ARBA00022617"/>
    </source>
</evidence>
<evidence type="ECO:0000256" key="1">
    <source>
        <dbReference type="ARBA" id="ARBA00010617"/>
    </source>
</evidence>
<proteinExistence type="inferred from homology"/>
<gene>
    <name evidence="6" type="ORF">QBC37DRAFT_465187</name>
</gene>
<dbReference type="AlphaFoldDB" id="A0AAN6Y4W4"/>
<dbReference type="EMBL" id="MU858122">
    <property type="protein sequence ID" value="KAK4212718.1"/>
    <property type="molecule type" value="Genomic_DNA"/>
</dbReference>
<accession>A0AAN6Y4W4</accession>
<dbReference type="Proteomes" id="UP001301769">
    <property type="component" value="Unassembled WGS sequence"/>
</dbReference>
<evidence type="ECO:0000313" key="7">
    <source>
        <dbReference type="Proteomes" id="UP001301769"/>
    </source>
</evidence>
<dbReference type="GO" id="GO:0016705">
    <property type="term" value="F:oxidoreductase activity, acting on paired donors, with incorporation or reduction of molecular oxygen"/>
    <property type="evidence" value="ECO:0007669"/>
    <property type="project" value="InterPro"/>
</dbReference>
<comment type="caution">
    <text evidence="6">The sequence shown here is derived from an EMBL/GenBank/DDBJ whole genome shotgun (WGS) entry which is preliminary data.</text>
</comment>
<keyword evidence="3" id="KW-0479">Metal-binding</keyword>
<sequence length="524" mass="58866">MVIQALIVLSFVFVLYFAIRDKGKNKSNEKLHELPQLPETIPFISNACLQDETLVRCRLGPITVYFVAGESNVSALFRPSFTSEPWIMRIMAHGAGYEAQDLVKIAQDDSGVSKQPRPESRTNTRIWHDMHSVYKRTLINSASVGDFVQRFQRVFADRLGFFSPAVGVWDEDVRIRQFVRQHMAHAATHAVLGPLFLELNPGLMDAFWEYDRHFRSLAFGLPSWMSRPAVRARNRLSAMCRKWVEIADARFDWSSYKGSTDTDQSDLGWEPIFGSPLSRGMIQWGKSFGFSNGTMGAVFTLLPYGLHANTVPICSRMLMELIRDPSLWQAVREEVLRTETTTDGDDRDTKAGFDHKQLASLPLLTSIYTEALRLHEGTLVTRTALEPVTVGGHTFPKGAIFMTSQDAAHLDDEVWGTPEHPATEFWAYRHIKETAVEDENGTVTQQLIFSLAGPPGSFIPFGGGLYACSGRNMAKAEVLAVVANIVSNFEAELVEWLAENGSPADYSMVNGHKGEMKVRWRRVR</sequence>
<evidence type="ECO:0000256" key="5">
    <source>
        <dbReference type="SAM" id="SignalP"/>
    </source>
</evidence>
<dbReference type="PANTHER" id="PTHR24304">
    <property type="entry name" value="CYTOCHROME P450 FAMILY 7"/>
    <property type="match status" value="1"/>
</dbReference>
<dbReference type="SUPFAM" id="SSF48264">
    <property type="entry name" value="Cytochrome P450"/>
    <property type="match status" value="1"/>
</dbReference>
<evidence type="ECO:0000256" key="4">
    <source>
        <dbReference type="ARBA" id="ARBA00023004"/>
    </source>
</evidence>
<reference evidence="6" key="2">
    <citation type="submission" date="2023-05" db="EMBL/GenBank/DDBJ databases">
        <authorList>
            <consortium name="Lawrence Berkeley National Laboratory"/>
            <person name="Steindorff A."/>
            <person name="Hensen N."/>
            <person name="Bonometti L."/>
            <person name="Westerberg I."/>
            <person name="Brannstrom I.O."/>
            <person name="Guillou S."/>
            <person name="Cros-Aarteil S."/>
            <person name="Calhoun S."/>
            <person name="Haridas S."/>
            <person name="Kuo A."/>
            <person name="Mondo S."/>
            <person name="Pangilinan J."/>
            <person name="Riley R."/>
            <person name="Labutti K."/>
            <person name="Andreopoulos B."/>
            <person name="Lipzen A."/>
            <person name="Chen C."/>
            <person name="Yanf M."/>
            <person name="Daum C."/>
            <person name="Ng V."/>
            <person name="Clum A."/>
            <person name="Ohm R."/>
            <person name="Martin F."/>
            <person name="Silar P."/>
            <person name="Natvig D."/>
            <person name="Lalanne C."/>
            <person name="Gautier V."/>
            <person name="Ament-Velasquez S.L."/>
            <person name="Kruys A."/>
            <person name="Hutchinson M.I."/>
            <person name="Powell A.J."/>
            <person name="Barry K."/>
            <person name="Miller A.N."/>
            <person name="Grigoriev I.V."/>
            <person name="Debuchy R."/>
            <person name="Gladieux P."/>
            <person name="Thoren M.H."/>
            <person name="Johannesson H."/>
        </authorList>
    </citation>
    <scope>NUCLEOTIDE SEQUENCE</scope>
    <source>
        <strain evidence="6">PSN293</strain>
    </source>
</reference>
<reference evidence="6" key="1">
    <citation type="journal article" date="2023" name="Mol. Phylogenet. Evol.">
        <title>Genome-scale phylogeny and comparative genomics of the fungal order Sordariales.</title>
        <authorList>
            <person name="Hensen N."/>
            <person name="Bonometti L."/>
            <person name="Westerberg I."/>
            <person name="Brannstrom I.O."/>
            <person name="Guillou S."/>
            <person name="Cros-Aarteil S."/>
            <person name="Calhoun S."/>
            <person name="Haridas S."/>
            <person name="Kuo A."/>
            <person name="Mondo S."/>
            <person name="Pangilinan J."/>
            <person name="Riley R."/>
            <person name="LaButti K."/>
            <person name="Andreopoulos B."/>
            <person name="Lipzen A."/>
            <person name="Chen C."/>
            <person name="Yan M."/>
            <person name="Daum C."/>
            <person name="Ng V."/>
            <person name="Clum A."/>
            <person name="Steindorff A."/>
            <person name="Ohm R.A."/>
            <person name="Martin F."/>
            <person name="Silar P."/>
            <person name="Natvig D.O."/>
            <person name="Lalanne C."/>
            <person name="Gautier V."/>
            <person name="Ament-Velasquez S.L."/>
            <person name="Kruys A."/>
            <person name="Hutchinson M.I."/>
            <person name="Powell A.J."/>
            <person name="Barry K."/>
            <person name="Miller A.N."/>
            <person name="Grigoriev I.V."/>
            <person name="Debuchy R."/>
            <person name="Gladieux P."/>
            <person name="Hiltunen Thoren M."/>
            <person name="Johannesson H."/>
        </authorList>
    </citation>
    <scope>NUCLEOTIDE SEQUENCE</scope>
    <source>
        <strain evidence="6">PSN293</strain>
    </source>
</reference>